<protein>
    <submittedName>
        <fullName evidence="2">Uncharacterized protein</fullName>
    </submittedName>
</protein>
<sequence length="481" mass="57294">MKNRAFIISSQDSFFYILTLHIMNNPKFIFKLKNHKSWVNFIILHPLQEDLIIRGSNDTTLKFWASHLHHYLLIGFNNKQYSINIVDQIQSELLPTTEEFQNLLIQKSNKFIENNISSLTTFSSNFQGFLQKSEQFLGYIETIREYTNSSLSKVEQLNKTLLNQITSSNSPFQSSDILNFQTSIIQGDYLLEFNQLQNQYIFQLIMLKANQIRYYSHFTRTQKVILKKIFHNQLRLTQFCRLKKKIINKKKQILTIQNKRNKDINERRVAQHSYLNFLIKQFRINLCNRWRGSIIIEALEQLTVEYNDTNSNSHQIYHLDLIKCLKWIGKYETRNQKIGRWSAFWRGRKLENVGGIYNKEGKKTRLWVEIFSNFWQEAQVFEKGEYKNQNKQGQRSIIYKGQLMYDIQAIILLEAVVNIMNLERNKVIRLSYMNPFAGHPKFFIEEHIQMAGELENGQLQIKIKQQVEVILKELDKKFDMD</sequence>
<comment type="caution">
    <text evidence="2">The sequence shown here is derived from an EMBL/GenBank/DDBJ whole genome shotgun (WGS) entry which is preliminary data.</text>
</comment>
<name>A0A8S1MBC2_9CILI</name>
<dbReference type="PANTHER" id="PTHR33706:SF1">
    <property type="entry name" value="TPR REPEAT PROTEIN"/>
    <property type="match status" value="1"/>
</dbReference>
<evidence type="ECO:0000313" key="2">
    <source>
        <dbReference type="EMBL" id="CAD8075025.1"/>
    </source>
</evidence>
<keyword evidence="3" id="KW-1185">Reference proteome</keyword>
<reference evidence="2" key="1">
    <citation type="submission" date="2021-01" db="EMBL/GenBank/DDBJ databases">
        <authorList>
            <consortium name="Genoscope - CEA"/>
            <person name="William W."/>
        </authorList>
    </citation>
    <scope>NUCLEOTIDE SEQUENCE</scope>
</reference>
<dbReference type="EMBL" id="CAJJDN010000033">
    <property type="protein sequence ID" value="CAD8075025.1"/>
    <property type="molecule type" value="Genomic_DNA"/>
</dbReference>
<proteinExistence type="predicted"/>
<gene>
    <name evidence="2" type="ORF">PSON_ATCC_30995.1.T0330011</name>
</gene>
<dbReference type="InterPro" id="IPR001680">
    <property type="entry name" value="WD40_rpt"/>
</dbReference>
<feature type="repeat" description="WD" evidence="1">
    <location>
        <begin position="32"/>
        <end position="64"/>
    </location>
</feature>
<keyword evidence="1" id="KW-0853">WD repeat</keyword>
<evidence type="ECO:0000256" key="1">
    <source>
        <dbReference type="PROSITE-ProRule" id="PRU00221"/>
    </source>
</evidence>
<accession>A0A8S1MBC2</accession>
<dbReference type="PANTHER" id="PTHR33706">
    <property type="entry name" value="MORN VARIANT REPEAT PROTEIN"/>
    <property type="match status" value="1"/>
</dbReference>
<dbReference type="PROSITE" id="PS50082">
    <property type="entry name" value="WD_REPEATS_2"/>
    <property type="match status" value="1"/>
</dbReference>
<dbReference type="AlphaFoldDB" id="A0A8S1MBC2"/>
<dbReference type="Proteomes" id="UP000692954">
    <property type="component" value="Unassembled WGS sequence"/>
</dbReference>
<evidence type="ECO:0000313" key="3">
    <source>
        <dbReference type="Proteomes" id="UP000692954"/>
    </source>
</evidence>
<organism evidence="2 3">
    <name type="scientific">Paramecium sonneborni</name>
    <dbReference type="NCBI Taxonomy" id="65129"/>
    <lineage>
        <taxon>Eukaryota</taxon>
        <taxon>Sar</taxon>
        <taxon>Alveolata</taxon>
        <taxon>Ciliophora</taxon>
        <taxon>Intramacronucleata</taxon>
        <taxon>Oligohymenophorea</taxon>
        <taxon>Peniculida</taxon>
        <taxon>Parameciidae</taxon>
        <taxon>Paramecium</taxon>
    </lineage>
</organism>